<evidence type="ECO:0000256" key="1">
    <source>
        <dbReference type="PIRSR" id="PIRSR011396-1"/>
    </source>
</evidence>
<dbReference type="InterPro" id="IPR033856">
    <property type="entry name" value="Trp_halogen"/>
</dbReference>
<dbReference type="eggNOG" id="COG0446">
    <property type="taxonomic scope" value="Bacteria"/>
</dbReference>
<reference evidence="3 4" key="1">
    <citation type="journal article" date="2013" name="Genome Announc.">
        <title>Complete genome sequence of Simiduia agarivorans SA1(T), a marine bacterium able to degrade a variety of polysaccharides.</title>
        <authorList>
            <person name="Lin S.Y."/>
            <person name="Shieh W.Y."/>
            <person name="Chen J.S."/>
            <person name="Tang S.L."/>
        </authorList>
    </citation>
    <scope>NUCLEOTIDE SEQUENCE [LARGE SCALE GENOMIC DNA]</scope>
    <source>
        <strain evidence="4">DSM 21679 / JCM 13881 / BCRC 17597 / SA1</strain>
    </source>
</reference>
<dbReference type="Proteomes" id="UP000000466">
    <property type="component" value="Chromosome"/>
</dbReference>
<dbReference type="PANTHER" id="PTHR43747:SF4">
    <property type="entry name" value="FLAVIN-DEPENDENT TRYPTOPHAN HALOGENASE"/>
    <property type="match status" value="1"/>
</dbReference>
<keyword evidence="4" id="KW-1185">Reference proteome</keyword>
<dbReference type="InterPro" id="IPR006905">
    <property type="entry name" value="Flavin_halogenase"/>
</dbReference>
<dbReference type="AlphaFoldDB" id="K4KJB6"/>
<dbReference type="Gene3D" id="3.50.50.60">
    <property type="entry name" value="FAD/NAD(P)-binding domain"/>
    <property type="match status" value="1"/>
</dbReference>
<evidence type="ECO:0000313" key="3">
    <source>
        <dbReference type="EMBL" id="AFU98285.1"/>
    </source>
</evidence>
<dbReference type="KEGG" id="saga:M5M_05400"/>
<evidence type="ECO:0000256" key="2">
    <source>
        <dbReference type="PIRSR" id="PIRSR011396-2"/>
    </source>
</evidence>
<dbReference type="HOGENOM" id="CLU_022247_1_0_6"/>
<sequence>MAAASLARHFQHTPLTITLVESPEIGTIGVGEATIPTIRRFYRNLGLSDGQVMMATQATAKLGIAFDGWRAPGEQFIHPFGRFGQDLNGIGFHHYWQRLASMGDTRPLSDYCLPIQLAEANKFTTPAPNPSNSLGVFDWALHLNATAFAKLLKETALQMGVQHVEGNITQVQLESDNGFISALQLADGRQLPGQLFIDCTGFRARLLGEALAVPFESWQDQLLCDRAVVVQSELASPTNPPSFTRARAMRAGWQWRIPLQSRQGNGLVYSSHFLSEDEATAHMLDDCGASPLQEPRHLRFTPGMRKVSWEKNCIALGLAAGFLEPLESTSIALIETAIEKIKLLFPNADCDRAIIDEFNNMTRLEYERVKDFILLHYVLNGRQGEAFWQACREVHQPDTLKNKLSLFKARGHLVKYRWEMFQPASWLALFSGFGFQSDMYDPAADAIPEQQLKSIMDSMAKGIQTAVADSPSHQAFLQHLKQAAGA</sequence>
<dbReference type="PIRSF" id="PIRSF011396">
    <property type="entry name" value="Trp_halogenase"/>
    <property type="match status" value="1"/>
</dbReference>
<dbReference type="EMBL" id="CP003746">
    <property type="protein sequence ID" value="AFU98285.1"/>
    <property type="molecule type" value="Genomic_DNA"/>
</dbReference>
<evidence type="ECO:0000313" key="4">
    <source>
        <dbReference type="Proteomes" id="UP000000466"/>
    </source>
</evidence>
<accession>K4KJB6</accession>
<protein>
    <submittedName>
        <fullName evidence="3">Tryptophan halogenase</fullName>
    </submittedName>
</protein>
<dbReference type="Pfam" id="PF04820">
    <property type="entry name" value="Trp_halogenase"/>
    <property type="match status" value="1"/>
</dbReference>
<feature type="binding site" evidence="2">
    <location>
        <position position="318"/>
    </location>
    <ligand>
        <name>FAD</name>
        <dbReference type="ChEBI" id="CHEBI:57692"/>
    </ligand>
</feature>
<keyword evidence="2" id="KW-0285">Flavoprotein</keyword>
<feature type="binding site" evidence="2">
    <location>
        <position position="327"/>
    </location>
    <ligand>
        <name>L-tryptophan</name>
        <dbReference type="ChEBI" id="CHEBI:57912"/>
    </ligand>
</feature>
<feature type="binding site" evidence="2">
    <location>
        <position position="331"/>
    </location>
    <ligand>
        <name>FAD</name>
        <dbReference type="ChEBI" id="CHEBI:57692"/>
    </ligand>
</feature>
<name>K4KJB6_SIMAS</name>
<dbReference type="GO" id="GO:0004497">
    <property type="term" value="F:monooxygenase activity"/>
    <property type="evidence" value="ECO:0007669"/>
    <property type="project" value="InterPro"/>
</dbReference>
<dbReference type="STRING" id="1117647.M5M_05400"/>
<keyword evidence="2" id="KW-0274">FAD</keyword>
<dbReference type="InterPro" id="IPR050816">
    <property type="entry name" value="Flavin-dep_Halogenase_NPB"/>
</dbReference>
<gene>
    <name evidence="3" type="ordered locus">M5M_05400</name>
</gene>
<dbReference type="InterPro" id="IPR036188">
    <property type="entry name" value="FAD/NAD-bd_sf"/>
</dbReference>
<keyword evidence="2" id="KW-0547">Nucleotide-binding</keyword>
<dbReference type="PANTHER" id="PTHR43747">
    <property type="entry name" value="FAD-BINDING PROTEIN"/>
    <property type="match status" value="1"/>
</dbReference>
<organism evidence="3 4">
    <name type="scientific">Simiduia agarivorans (strain DSM 21679 / JCM 13881 / BCRC 17597 / SA1)</name>
    <dbReference type="NCBI Taxonomy" id="1117647"/>
    <lineage>
        <taxon>Bacteria</taxon>
        <taxon>Pseudomonadati</taxon>
        <taxon>Pseudomonadota</taxon>
        <taxon>Gammaproteobacteria</taxon>
        <taxon>Cellvibrionales</taxon>
        <taxon>Cellvibrionaceae</taxon>
        <taxon>Simiduia</taxon>
    </lineage>
</organism>
<feature type="active site" evidence="1">
    <location>
        <position position="61"/>
    </location>
</feature>
<dbReference type="GO" id="GO:0000166">
    <property type="term" value="F:nucleotide binding"/>
    <property type="evidence" value="ECO:0007669"/>
    <property type="project" value="UniProtKB-KW"/>
</dbReference>
<feature type="binding site" evidence="2">
    <location>
        <position position="61"/>
    </location>
    <ligand>
        <name>7-chloro-L-tryptophan</name>
        <dbReference type="ChEBI" id="CHEBI:58713"/>
    </ligand>
</feature>
<dbReference type="SUPFAM" id="SSF51905">
    <property type="entry name" value="FAD/NAD(P)-binding domain"/>
    <property type="match status" value="1"/>
</dbReference>
<proteinExistence type="predicted"/>